<gene>
    <name evidence="2" type="ORF">STA1M1_07630</name>
</gene>
<dbReference type="PANTHER" id="PTHR43441">
    <property type="entry name" value="RIBOSOMAL-PROTEIN-SERINE ACETYLTRANSFERASE"/>
    <property type="match status" value="1"/>
</dbReference>
<dbReference type="InterPro" id="IPR016181">
    <property type="entry name" value="Acyl_CoA_acyltransferase"/>
</dbReference>
<evidence type="ECO:0000313" key="3">
    <source>
        <dbReference type="Proteomes" id="UP001144205"/>
    </source>
</evidence>
<protein>
    <submittedName>
        <fullName evidence="2">Acetyltransferase</fullName>
    </submittedName>
</protein>
<sequence>MRETRDIGARIPGWTAPPRPGAASLRGHYAELQPLRAETHAAELFKANIASDAIWDFLPYGPFASASSYHRWVREVSAGDDPFFYAIRNRESGHWEGVASYLRISPEAGSIEVGHINFAPALQRSRAATEAMFLMMQWAFEAGYRRYEWKCDARNLPSRRAAGRLGLSYEGIFRQAAVVKGRNRDTAWFAAIDGEWPALKEAFTAWLSPSNFDAEGRQKERLGDLTRLVRVAEDPALRG</sequence>
<proteinExistence type="predicted"/>
<dbReference type="PROSITE" id="PS51186">
    <property type="entry name" value="GNAT"/>
    <property type="match status" value="1"/>
</dbReference>
<dbReference type="Proteomes" id="UP001144205">
    <property type="component" value="Unassembled WGS sequence"/>
</dbReference>
<evidence type="ECO:0000259" key="1">
    <source>
        <dbReference type="PROSITE" id="PS51186"/>
    </source>
</evidence>
<dbReference type="InterPro" id="IPR000182">
    <property type="entry name" value="GNAT_dom"/>
</dbReference>
<dbReference type="RefSeq" id="WP_281840839.1">
    <property type="nucleotide sequence ID" value="NZ_BROH01000001.1"/>
</dbReference>
<keyword evidence="3" id="KW-1185">Reference proteome</keyword>
<dbReference type="PANTHER" id="PTHR43441:SF2">
    <property type="entry name" value="FAMILY ACETYLTRANSFERASE, PUTATIVE (AFU_ORTHOLOGUE AFUA_7G00850)-RELATED"/>
    <property type="match status" value="1"/>
</dbReference>
<feature type="domain" description="N-acetyltransferase" evidence="1">
    <location>
        <begin position="30"/>
        <end position="185"/>
    </location>
</feature>
<dbReference type="InterPro" id="IPR051908">
    <property type="entry name" value="Ribosomal_N-acetyltransferase"/>
</dbReference>
<comment type="caution">
    <text evidence="2">The sequence shown here is derived from an EMBL/GenBank/DDBJ whole genome shotgun (WGS) entry which is preliminary data.</text>
</comment>
<dbReference type="SUPFAM" id="SSF55729">
    <property type="entry name" value="Acyl-CoA N-acyltransferases (Nat)"/>
    <property type="match status" value="1"/>
</dbReference>
<dbReference type="Pfam" id="PF13302">
    <property type="entry name" value="Acetyltransf_3"/>
    <property type="match status" value="1"/>
</dbReference>
<name>A0ABQ5LPG2_9RHOB</name>
<organism evidence="2 3">
    <name type="scientific">Sinisalibacter aestuarii</name>
    <dbReference type="NCBI Taxonomy" id="2949426"/>
    <lineage>
        <taxon>Bacteria</taxon>
        <taxon>Pseudomonadati</taxon>
        <taxon>Pseudomonadota</taxon>
        <taxon>Alphaproteobacteria</taxon>
        <taxon>Rhodobacterales</taxon>
        <taxon>Roseobacteraceae</taxon>
        <taxon>Sinisalibacter</taxon>
    </lineage>
</organism>
<evidence type="ECO:0000313" key="2">
    <source>
        <dbReference type="EMBL" id="GKY86894.1"/>
    </source>
</evidence>
<accession>A0ABQ5LPG2</accession>
<dbReference type="Gene3D" id="3.40.630.30">
    <property type="match status" value="1"/>
</dbReference>
<reference evidence="2" key="1">
    <citation type="journal article" date="2023" name="Int. J. Syst. Evol. Microbiol.">
        <title>Sinisalibacter aestuarii sp. nov., isolated from estuarine sediment of the Arakawa River.</title>
        <authorList>
            <person name="Arafat S.T."/>
            <person name="Hirano S."/>
            <person name="Sato A."/>
            <person name="Takeuchi K."/>
            <person name="Yasuda T."/>
            <person name="Terahara T."/>
            <person name="Hamada M."/>
            <person name="Kobayashi T."/>
        </authorList>
    </citation>
    <scope>NUCLEOTIDE SEQUENCE</scope>
    <source>
        <strain evidence="2">B-399</strain>
    </source>
</reference>
<dbReference type="EMBL" id="BROH01000001">
    <property type="protein sequence ID" value="GKY86894.1"/>
    <property type="molecule type" value="Genomic_DNA"/>
</dbReference>